<dbReference type="CDD" id="cd06261">
    <property type="entry name" value="TM_PBP2"/>
    <property type="match status" value="1"/>
</dbReference>
<proteinExistence type="inferred from homology"/>
<dbReference type="AlphaFoldDB" id="A0A1W1XUW8"/>
<protein>
    <submittedName>
        <fullName evidence="10">L-cystine transport system permease protein</fullName>
    </submittedName>
</protein>
<organism evidence="10 11">
    <name type="scientific">Clostridium acidisoli DSM 12555</name>
    <dbReference type="NCBI Taxonomy" id="1121291"/>
    <lineage>
        <taxon>Bacteria</taxon>
        <taxon>Bacillati</taxon>
        <taxon>Bacillota</taxon>
        <taxon>Clostridia</taxon>
        <taxon>Eubacteriales</taxon>
        <taxon>Clostridiaceae</taxon>
        <taxon>Clostridium</taxon>
    </lineage>
</organism>
<dbReference type="PANTHER" id="PTHR30614:SF0">
    <property type="entry name" value="L-CYSTINE TRANSPORT SYSTEM PERMEASE PROTEIN TCYL"/>
    <property type="match status" value="1"/>
</dbReference>
<dbReference type="InterPro" id="IPR010065">
    <property type="entry name" value="AA_ABC_transptr_permease_3TM"/>
</dbReference>
<dbReference type="STRING" id="1121291.SAMN02745134_03251"/>
<evidence type="ECO:0000256" key="1">
    <source>
        <dbReference type="ARBA" id="ARBA00004651"/>
    </source>
</evidence>
<dbReference type="InterPro" id="IPR035906">
    <property type="entry name" value="MetI-like_sf"/>
</dbReference>
<evidence type="ECO:0000256" key="3">
    <source>
        <dbReference type="ARBA" id="ARBA00022475"/>
    </source>
</evidence>
<accession>A0A1W1XUW8</accession>
<evidence type="ECO:0000256" key="5">
    <source>
        <dbReference type="ARBA" id="ARBA00022970"/>
    </source>
</evidence>
<evidence type="ECO:0000256" key="7">
    <source>
        <dbReference type="ARBA" id="ARBA00023136"/>
    </source>
</evidence>
<comment type="similarity">
    <text evidence="8">Belongs to the binding-protein-dependent transport system permease family.</text>
</comment>
<dbReference type="Pfam" id="PF00528">
    <property type="entry name" value="BPD_transp_1"/>
    <property type="match status" value="1"/>
</dbReference>
<dbReference type="SUPFAM" id="SSF161098">
    <property type="entry name" value="MetI-like"/>
    <property type="match status" value="1"/>
</dbReference>
<dbReference type="GO" id="GO:0006865">
    <property type="term" value="P:amino acid transport"/>
    <property type="evidence" value="ECO:0007669"/>
    <property type="project" value="UniProtKB-KW"/>
</dbReference>
<evidence type="ECO:0000259" key="9">
    <source>
        <dbReference type="PROSITE" id="PS50928"/>
    </source>
</evidence>
<keyword evidence="3" id="KW-1003">Cell membrane</keyword>
<dbReference type="GO" id="GO:0043190">
    <property type="term" value="C:ATP-binding cassette (ABC) transporter complex"/>
    <property type="evidence" value="ECO:0007669"/>
    <property type="project" value="InterPro"/>
</dbReference>
<dbReference type="RefSeq" id="WP_084117275.1">
    <property type="nucleotide sequence ID" value="NZ_FWXH01000018.1"/>
</dbReference>
<feature type="transmembrane region" description="Helical" evidence="8">
    <location>
        <begin position="20"/>
        <end position="45"/>
    </location>
</feature>
<evidence type="ECO:0000256" key="6">
    <source>
        <dbReference type="ARBA" id="ARBA00022989"/>
    </source>
</evidence>
<sequence>MTQYFDGKLVFEYLPQLLSRLHITLLLVFTATIVGMILGSVLALIRLHKILILNQIVAIYISFIRGTPIIVQMFIVYYGLPAILMNFGININRWDKLIFVIITYGLNTAAFMSEIIRSAITSVPIGQSEAAYSVGLTKIQTFYRIVGPQALKTALPSISTTIVGLLQDSAIAFSLGIVDVMGEVQVLGARTYHTIEGYVAAGIIFFILGVIVEKVSGLIERKSLLSKL</sequence>
<dbReference type="NCBIfam" id="TIGR01726">
    <property type="entry name" value="HEQRo_perm_3TM"/>
    <property type="match status" value="1"/>
</dbReference>
<evidence type="ECO:0000313" key="10">
    <source>
        <dbReference type="EMBL" id="SMC27634.1"/>
    </source>
</evidence>
<dbReference type="GO" id="GO:0022857">
    <property type="term" value="F:transmembrane transporter activity"/>
    <property type="evidence" value="ECO:0007669"/>
    <property type="project" value="InterPro"/>
</dbReference>
<reference evidence="10 11" key="1">
    <citation type="submission" date="2017-04" db="EMBL/GenBank/DDBJ databases">
        <authorList>
            <person name="Afonso C.L."/>
            <person name="Miller P.J."/>
            <person name="Scott M.A."/>
            <person name="Spackman E."/>
            <person name="Goraichik I."/>
            <person name="Dimitrov K.M."/>
            <person name="Suarez D.L."/>
            <person name="Swayne D.E."/>
        </authorList>
    </citation>
    <scope>NUCLEOTIDE SEQUENCE [LARGE SCALE GENOMIC DNA]</scope>
    <source>
        <strain evidence="10 11">DSM 12555</strain>
    </source>
</reference>
<dbReference type="Gene3D" id="1.10.3720.10">
    <property type="entry name" value="MetI-like"/>
    <property type="match status" value="1"/>
</dbReference>
<dbReference type="PRINTS" id="PR00173">
    <property type="entry name" value="EDTRNSPORT"/>
</dbReference>
<dbReference type="InterPro" id="IPR043429">
    <property type="entry name" value="ArtM/GltK/GlnP/TcyL/YhdX-like"/>
</dbReference>
<dbReference type="EMBL" id="FWXH01000018">
    <property type="protein sequence ID" value="SMC27634.1"/>
    <property type="molecule type" value="Genomic_DNA"/>
</dbReference>
<comment type="subcellular location">
    <subcellularLocation>
        <location evidence="1 8">Cell membrane</location>
        <topology evidence="1 8">Multi-pass membrane protein</topology>
    </subcellularLocation>
</comment>
<feature type="transmembrane region" description="Helical" evidence="8">
    <location>
        <begin position="97"/>
        <end position="116"/>
    </location>
</feature>
<evidence type="ECO:0000256" key="2">
    <source>
        <dbReference type="ARBA" id="ARBA00022448"/>
    </source>
</evidence>
<feature type="domain" description="ABC transmembrane type-1" evidence="9">
    <location>
        <begin position="21"/>
        <end position="216"/>
    </location>
</feature>
<dbReference type="PROSITE" id="PS50928">
    <property type="entry name" value="ABC_TM1"/>
    <property type="match status" value="1"/>
</dbReference>
<dbReference type="PANTHER" id="PTHR30614">
    <property type="entry name" value="MEMBRANE COMPONENT OF AMINO ACID ABC TRANSPORTER"/>
    <property type="match status" value="1"/>
</dbReference>
<feature type="transmembrane region" description="Helical" evidence="8">
    <location>
        <begin position="198"/>
        <end position="219"/>
    </location>
</feature>
<keyword evidence="2 8" id="KW-0813">Transport</keyword>
<dbReference type="OrthoDB" id="9787841at2"/>
<dbReference type="Proteomes" id="UP000192468">
    <property type="component" value="Unassembled WGS sequence"/>
</dbReference>
<keyword evidence="6 8" id="KW-1133">Transmembrane helix</keyword>
<gene>
    <name evidence="10" type="ORF">SAMN02745134_03251</name>
</gene>
<evidence type="ECO:0000256" key="8">
    <source>
        <dbReference type="RuleBase" id="RU363032"/>
    </source>
</evidence>
<keyword evidence="7 8" id="KW-0472">Membrane</keyword>
<keyword evidence="4 8" id="KW-0812">Transmembrane</keyword>
<evidence type="ECO:0000256" key="4">
    <source>
        <dbReference type="ARBA" id="ARBA00022692"/>
    </source>
</evidence>
<keyword evidence="11" id="KW-1185">Reference proteome</keyword>
<keyword evidence="5" id="KW-0029">Amino-acid transport</keyword>
<evidence type="ECO:0000313" key="11">
    <source>
        <dbReference type="Proteomes" id="UP000192468"/>
    </source>
</evidence>
<name>A0A1W1XUW8_9CLOT</name>
<dbReference type="InterPro" id="IPR000515">
    <property type="entry name" value="MetI-like"/>
</dbReference>